<feature type="transmembrane region" description="Helical" evidence="1">
    <location>
        <begin position="40"/>
        <end position="61"/>
    </location>
</feature>
<keyword evidence="3" id="KW-1185">Reference proteome</keyword>
<reference evidence="2" key="1">
    <citation type="submission" date="2022-02" db="EMBL/GenBank/DDBJ databases">
        <authorList>
            <person name="Lee M."/>
            <person name="Kim S.-J."/>
            <person name="Jung M.-Y."/>
        </authorList>
    </citation>
    <scope>NUCLEOTIDE SEQUENCE</scope>
    <source>
        <strain evidence="2">JHP9</strain>
    </source>
</reference>
<organism evidence="2 3">
    <name type="scientific">Brachybacterium equifaecis</name>
    <dbReference type="NCBI Taxonomy" id="2910770"/>
    <lineage>
        <taxon>Bacteria</taxon>
        <taxon>Bacillati</taxon>
        <taxon>Actinomycetota</taxon>
        <taxon>Actinomycetes</taxon>
        <taxon>Micrococcales</taxon>
        <taxon>Dermabacteraceae</taxon>
        <taxon>Brachybacterium</taxon>
    </lineage>
</organism>
<gene>
    <name evidence="2" type="ORF">Bequi_13675</name>
</gene>
<evidence type="ECO:0000256" key="1">
    <source>
        <dbReference type="SAM" id="Phobius"/>
    </source>
</evidence>
<proteinExistence type="predicted"/>
<keyword evidence="1" id="KW-1133">Transmembrane helix</keyword>
<dbReference type="EMBL" id="JAKNCJ010000013">
    <property type="protein sequence ID" value="MCL6424414.1"/>
    <property type="molecule type" value="Genomic_DNA"/>
</dbReference>
<dbReference type="Proteomes" id="UP001203761">
    <property type="component" value="Unassembled WGS sequence"/>
</dbReference>
<name>A0ABT0R583_9MICO</name>
<keyword evidence="1" id="KW-0812">Transmembrane</keyword>
<accession>A0ABT0R583</accession>
<evidence type="ECO:0000313" key="2">
    <source>
        <dbReference type="EMBL" id="MCL6424414.1"/>
    </source>
</evidence>
<evidence type="ECO:0000313" key="3">
    <source>
        <dbReference type="Proteomes" id="UP001203761"/>
    </source>
</evidence>
<protein>
    <submittedName>
        <fullName evidence="2">Uncharacterized protein</fullName>
    </submittedName>
</protein>
<keyword evidence="1" id="KW-0472">Membrane</keyword>
<sequence length="66" mass="6594">MAAYLAQPLGVLTLAMSTIAGQIVGSVALDLLAPTATTHLTPLTLAGAALTLVAAAITAGVRPRRR</sequence>
<comment type="caution">
    <text evidence="2">The sequence shown here is derived from an EMBL/GenBank/DDBJ whole genome shotgun (WGS) entry which is preliminary data.</text>
</comment>